<dbReference type="InterPro" id="IPR025110">
    <property type="entry name" value="AMP-bd_C"/>
</dbReference>
<evidence type="ECO:0000259" key="5">
    <source>
        <dbReference type="Pfam" id="PF00501"/>
    </source>
</evidence>
<feature type="domain" description="AMP-dependent synthetase/ligase" evidence="5">
    <location>
        <begin position="9"/>
        <end position="367"/>
    </location>
</feature>
<dbReference type="InterPro" id="IPR000873">
    <property type="entry name" value="AMP-dep_synth/lig_dom"/>
</dbReference>
<dbReference type="InterPro" id="IPR045310">
    <property type="entry name" value="Pcs60-like"/>
</dbReference>
<dbReference type="InParanoid" id="G7DXR5"/>
<proteinExistence type="inferred from homology"/>
<feature type="domain" description="AMP-binding enzyme C-terminal" evidence="6">
    <location>
        <begin position="419"/>
        <end position="494"/>
    </location>
</feature>
<dbReference type="SUPFAM" id="SSF56801">
    <property type="entry name" value="Acetyl-CoA synthetase-like"/>
    <property type="match status" value="1"/>
</dbReference>
<dbReference type="Gene3D" id="3.30.300.30">
    <property type="match status" value="1"/>
</dbReference>
<dbReference type="GO" id="GO:0031956">
    <property type="term" value="F:medium-chain fatty acid-CoA ligase activity"/>
    <property type="evidence" value="ECO:0007669"/>
    <property type="project" value="TreeGrafter"/>
</dbReference>
<accession>G7DXR5</accession>
<dbReference type="Gene3D" id="3.40.50.12780">
    <property type="entry name" value="N-terminal domain of ligase-like"/>
    <property type="match status" value="1"/>
</dbReference>
<dbReference type="FunCoup" id="G7DXR5">
    <property type="interactions" value="287"/>
</dbReference>
<evidence type="ECO:0000256" key="3">
    <source>
        <dbReference type="ARBA" id="ARBA00022741"/>
    </source>
</evidence>
<evidence type="ECO:0000256" key="4">
    <source>
        <dbReference type="ARBA" id="ARBA00022840"/>
    </source>
</evidence>
<evidence type="ECO:0000259" key="6">
    <source>
        <dbReference type="Pfam" id="PF13193"/>
    </source>
</evidence>
<evidence type="ECO:0000256" key="2">
    <source>
        <dbReference type="ARBA" id="ARBA00022598"/>
    </source>
</evidence>
<dbReference type="InterPro" id="IPR045851">
    <property type="entry name" value="AMP-bd_C_sf"/>
</dbReference>
<dbReference type="GO" id="GO:0006631">
    <property type="term" value="P:fatty acid metabolic process"/>
    <property type="evidence" value="ECO:0007669"/>
    <property type="project" value="TreeGrafter"/>
</dbReference>
<evidence type="ECO:0000256" key="1">
    <source>
        <dbReference type="ARBA" id="ARBA00006432"/>
    </source>
</evidence>
<dbReference type="PANTHER" id="PTHR43201:SF5">
    <property type="entry name" value="MEDIUM-CHAIN ACYL-COA LIGASE ACSF2, MITOCHONDRIAL"/>
    <property type="match status" value="1"/>
</dbReference>
<evidence type="ECO:0000313" key="7">
    <source>
        <dbReference type="EMBL" id="GAA95375.1"/>
    </source>
</evidence>
<keyword evidence="3" id="KW-0547">Nucleotide-binding</keyword>
<keyword evidence="4" id="KW-0067">ATP-binding</keyword>
<organism evidence="7 8">
    <name type="scientific">Mixia osmundae (strain CBS 9802 / IAM 14324 / JCM 22182 / KY 12970)</name>
    <dbReference type="NCBI Taxonomy" id="764103"/>
    <lineage>
        <taxon>Eukaryota</taxon>
        <taxon>Fungi</taxon>
        <taxon>Dikarya</taxon>
        <taxon>Basidiomycota</taxon>
        <taxon>Pucciniomycotina</taxon>
        <taxon>Mixiomycetes</taxon>
        <taxon>Mixiales</taxon>
        <taxon>Mixiaceae</taxon>
        <taxon>Mixia</taxon>
    </lineage>
</organism>
<keyword evidence="8" id="KW-1185">Reference proteome</keyword>
<reference evidence="7 8" key="1">
    <citation type="journal article" date="2011" name="J. Gen. Appl. Microbiol.">
        <title>Draft genome sequencing of the enigmatic basidiomycete Mixia osmundae.</title>
        <authorList>
            <person name="Nishida H."/>
            <person name="Nagatsuka Y."/>
            <person name="Sugiyama J."/>
        </authorList>
    </citation>
    <scope>NUCLEOTIDE SEQUENCE [LARGE SCALE GENOMIC DNA]</scope>
    <source>
        <strain evidence="8">CBS 9802 / IAM 14324 / JCM 22182 / KY 12970</strain>
    </source>
</reference>
<dbReference type="eggNOG" id="KOG1176">
    <property type="taxonomic scope" value="Eukaryota"/>
</dbReference>
<dbReference type="GO" id="GO:0005524">
    <property type="term" value="F:ATP binding"/>
    <property type="evidence" value="ECO:0007669"/>
    <property type="project" value="UniProtKB-KW"/>
</dbReference>
<evidence type="ECO:0000313" key="8">
    <source>
        <dbReference type="Proteomes" id="UP000009131"/>
    </source>
</evidence>
<gene>
    <name evidence="7" type="primary">Mo02029</name>
    <name evidence="7" type="ORF">E5Q_02029</name>
</gene>
<comment type="similarity">
    <text evidence="1">Belongs to the ATP-dependent AMP-binding enzyme family.</text>
</comment>
<dbReference type="PANTHER" id="PTHR43201">
    <property type="entry name" value="ACYL-COA SYNTHETASE"/>
    <property type="match status" value="1"/>
</dbReference>
<keyword evidence="2" id="KW-0436">Ligase</keyword>
<reference evidence="7 8" key="2">
    <citation type="journal article" date="2012" name="Open Biol.">
        <title>Characteristics of nucleosomes and linker DNA regions on the genome of the basidiomycete Mixia osmundae revealed by mono- and dinucleosome mapping.</title>
        <authorList>
            <person name="Nishida H."/>
            <person name="Kondo S."/>
            <person name="Matsumoto T."/>
            <person name="Suzuki Y."/>
            <person name="Yoshikawa H."/>
            <person name="Taylor T.D."/>
            <person name="Sugiyama J."/>
        </authorList>
    </citation>
    <scope>NUCLEOTIDE SEQUENCE [LARGE SCALE GENOMIC DNA]</scope>
    <source>
        <strain evidence="8">CBS 9802 / IAM 14324 / JCM 22182 / KY 12970</strain>
    </source>
</reference>
<sequence>MTTFASLVRHDDRPAIVLPRSATGVNARTVSHHELAELITSFQSQLSGAGTQPGDVISMSLINSLDFVIAFLAVGLNRSIAAPLNPAYKTSEVDFYLQDTKSRLLIVPAGAIQANTEAVQAARALATKVLEVSVDLRRQPLRVALTSDGKPVPSASAAAVPKDDDVALILHTSGTTGRPKAVPLTHRNLLTTMSNIKRTYALTEADRSYLVMPLFHVHGLLAGFLAPIYAGASAVVPPKFSAATFWPELIESKCTYYTAVPTIHQILLKTKLPDNLPKLRFIRSCSSALSPTTFHAIEETFGAPVLEAYAMTEAAHQMTSNPLPPGKRQPGSVGVGQGVAIRTLNDHGMDVPEGEVCIKGLNVTTGYINNEKANKESFTADGFFRTGDRGRLDSEGYLFLTGRIKELINRGGEKLSPLEIDAALLAVDGVAEAVAFGVPDEKYGETVWAALVLKDGSKLDAKSIQTAAAGKISKFKVPERIFLVDAIPKAATGKISRLNVSKTFQAKVAAQGRQSKL</sequence>
<dbReference type="OrthoDB" id="10253115at2759"/>
<dbReference type="InterPro" id="IPR020845">
    <property type="entry name" value="AMP-binding_CS"/>
</dbReference>
<dbReference type="Pfam" id="PF13193">
    <property type="entry name" value="AMP-binding_C"/>
    <property type="match status" value="1"/>
</dbReference>
<dbReference type="AlphaFoldDB" id="G7DXR5"/>
<comment type="caution">
    <text evidence="7">The sequence shown here is derived from an EMBL/GenBank/DDBJ whole genome shotgun (WGS) entry which is preliminary data.</text>
</comment>
<dbReference type="PROSITE" id="PS00455">
    <property type="entry name" value="AMP_BINDING"/>
    <property type="match status" value="1"/>
</dbReference>
<protein>
    <recommendedName>
        <fullName evidence="9">Peroxisomal-coenzyme A synthetase</fullName>
    </recommendedName>
</protein>
<name>G7DXR5_MIXOS</name>
<dbReference type="EMBL" id="BABT02000061">
    <property type="protein sequence ID" value="GAA95375.1"/>
    <property type="molecule type" value="Genomic_DNA"/>
</dbReference>
<dbReference type="STRING" id="764103.G7DXR5"/>
<evidence type="ECO:0008006" key="9">
    <source>
        <dbReference type="Google" id="ProtNLM"/>
    </source>
</evidence>
<dbReference type="InterPro" id="IPR042099">
    <property type="entry name" value="ANL_N_sf"/>
</dbReference>
<dbReference type="HOGENOM" id="CLU_000022_59_0_1"/>
<dbReference type="CDD" id="cd05926">
    <property type="entry name" value="FACL_fum10p_like"/>
    <property type="match status" value="1"/>
</dbReference>
<dbReference type="Pfam" id="PF00501">
    <property type="entry name" value="AMP-binding"/>
    <property type="match status" value="1"/>
</dbReference>
<dbReference type="Proteomes" id="UP000009131">
    <property type="component" value="Unassembled WGS sequence"/>
</dbReference>